<proteinExistence type="predicted"/>
<dbReference type="InParanoid" id="A0A0Q2USK5"/>
<dbReference type="EMBL" id="LKHS01000039">
    <property type="protein sequence ID" value="KQH83560.1"/>
    <property type="molecule type" value="Genomic_DNA"/>
</dbReference>
<organism evidence="1 2">
    <name type="scientific">Vibrio furnissii</name>
    <dbReference type="NCBI Taxonomy" id="29494"/>
    <lineage>
        <taxon>Bacteria</taxon>
        <taxon>Pseudomonadati</taxon>
        <taxon>Pseudomonadota</taxon>
        <taxon>Gammaproteobacteria</taxon>
        <taxon>Vibrionales</taxon>
        <taxon>Vibrionaceae</taxon>
        <taxon>Vibrio</taxon>
    </lineage>
</organism>
<dbReference type="Proteomes" id="UP000051221">
    <property type="component" value="Unassembled WGS sequence"/>
</dbReference>
<protein>
    <submittedName>
        <fullName evidence="1">Uncharacterized protein</fullName>
    </submittedName>
</protein>
<evidence type="ECO:0000313" key="1">
    <source>
        <dbReference type="EMBL" id="KQH83560.1"/>
    </source>
</evidence>
<evidence type="ECO:0000313" key="2">
    <source>
        <dbReference type="Proteomes" id="UP000051221"/>
    </source>
</evidence>
<sequence length="377" mass="43048">MQFQYRQICELPFMLNVKSGDYEVAFEERVVSLNIDNELYAAFRQGSTTPAVAMIARESEVRKFTENNSSYGLIKLRTVITRNDYHHSPFIPLVNDDGVLDCLQSEQISKTPSANNSREKAKIALACLTPFQKHQWVIKASAQKFTRKLFPPERGYEFLTEINTVVQKYCTEFNDHFAQEVSLHDVCQTTCGGIVQIVYSNGQLLSNATLVGKVPPIFRRSWFNHEEQSGRSFRDVLKKGAPVDQVKMLLVRSRTLLEKGAFRSSIIESSAALEAEVANAIRNALAKSGWEYSDIDVQLKRNQKFDDRAKKLLKLSVGFTLAEVDNDLWSQSKHYREQLRHKIAHSEVEPTFEDAEAAVNVCERIIMKFREKLNSEP</sequence>
<accession>A0A0Q2USK5</accession>
<dbReference type="RefSeq" id="WP_055467265.1">
    <property type="nucleotide sequence ID" value="NZ_LKHS01000039.1"/>
</dbReference>
<reference evidence="1 2" key="1">
    <citation type="submission" date="2015-08" db="EMBL/GenBank/DDBJ databases">
        <title>Antibacterial properties of a collection of Vibrionaceae strains.</title>
        <authorList>
            <person name="Giubergia S."/>
        </authorList>
    </citation>
    <scope>NUCLEOTIDE SEQUENCE [LARGE SCALE GENOMIC DNA]</scope>
    <source>
        <strain evidence="1 2">S0821</strain>
    </source>
</reference>
<dbReference type="AlphaFoldDB" id="A0A0Q2USK5"/>
<name>A0A0Q2USK5_VIBFU</name>
<comment type="caution">
    <text evidence="1">The sequence shown here is derived from an EMBL/GenBank/DDBJ whole genome shotgun (WGS) entry which is preliminary data.</text>
</comment>
<keyword evidence="2" id="KW-1185">Reference proteome</keyword>
<gene>
    <name evidence="1" type="ORF">AMR76_22270</name>
</gene>